<dbReference type="AlphaFoldDB" id="A0A2S7F1Y4"/>
<dbReference type="GO" id="GO:0015074">
    <property type="term" value="P:DNA integration"/>
    <property type="evidence" value="ECO:0007669"/>
    <property type="project" value="UniProtKB-KW"/>
</dbReference>
<dbReference type="InterPro" id="IPR002104">
    <property type="entry name" value="Integrase_catalytic"/>
</dbReference>
<organism evidence="7 8">
    <name type="scientific">Xanthomonas hyacinthi</name>
    <dbReference type="NCBI Taxonomy" id="56455"/>
    <lineage>
        <taxon>Bacteria</taxon>
        <taxon>Pseudomonadati</taxon>
        <taxon>Pseudomonadota</taxon>
        <taxon>Gammaproteobacteria</taxon>
        <taxon>Lysobacterales</taxon>
        <taxon>Lysobacteraceae</taxon>
        <taxon>Xanthomonas</taxon>
    </lineage>
</organism>
<protein>
    <recommendedName>
        <fullName evidence="6">Tyr recombinase domain-containing protein</fullName>
    </recommendedName>
</protein>
<keyword evidence="8" id="KW-1185">Reference proteome</keyword>
<dbReference type="PROSITE" id="PS51898">
    <property type="entry name" value="TYR_RECOMBINASE"/>
    <property type="match status" value="1"/>
</dbReference>
<accession>A0A2S7F1Y4</accession>
<evidence type="ECO:0000256" key="2">
    <source>
        <dbReference type="ARBA" id="ARBA00022908"/>
    </source>
</evidence>
<dbReference type="InterPro" id="IPR050808">
    <property type="entry name" value="Phage_Integrase"/>
</dbReference>
<dbReference type="InterPro" id="IPR053876">
    <property type="entry name" value="Phage_int_M"/>
</dbReference>
<dbReference type="GO" id="GO:0003677">
    <property type="term" value="F:DNA binding"/>
    <property type="evidence" value="ECO:0007669"/>
    <property type="project" value="UniProtKB-KW"/>
</dbReference>
<evidence type="ECO:0000256" key="1">
    <source>
        <dbReference type="ARBA" id="ARBA00008857"/>
    </source>
</evidence>
<dbReference type="Gene3D" id="1.10.150.130">
    <property type="match status" value="1"/>
</dbReference>
<dbReference type="EMBL" id="MDEG01000002">
    <property type="protein sequence ID" value="PPU99439.1"/>
    <property type="molecule type" value="Genomic_DNA"/>
</dbReference>
<sequence>MPRVDCRPRRQVDRASPKEPDCAVGAGCVSEAGRRPVTALTPTEILPVLREVEARGSLDSAGRLLQRIRKAFNYAVSTGRIETNPVRDLDGALTPPERGHHAALPWAKVPDFLKALAKYPGNPETRIALHLMLLIFVRSGELRGARWSEFEPEFLEATGERLALWTIPAERMKSRRDHIVPLAPQVVALFRQLHEFSGNTEFVLPHRTRAKTGMSESTLREGMHRIGFGEYTVHGFRALASTELDGLGFRPDVIERQLAHVEANRVRAAYHRTDYLEDRQRLMIKWADIVTLSGRHEAEVVGGSKRLEDSLPPLVSESTVFRQRRRMMVRGLRKTRVTGSSYKSTQPHGAD</sequence>
<proteinExistence type="inferred from homology"/>
<comment type="similarity">
    <text evidence="1">Belongs to the 'phage' integrase family.</text>
</comment>
<dbReference type="Pfam" id="PF00589">
    <property type="entry name" value="Phage_integrase"/>
    <property type="match status" value="1"/>
</dbReference>
<dbReference type="InterPro" id="IPR013762">
    <property type="entry name" value="Integrase-like_cat_sf"/>
</dbReference>
<comment type="caution">
    <text evidence="7">The sequence shown here is derived from an EMBL/GenBank/DDBJ whole genome shotgun (WGS) entry which is preliminary data.</text>
</comment>
<dbReference type="SUPFAM" id="SSF56349">
    <property type="entry name" value="DNA breaking-rejoining enzymes"/>
    <property type="match status" value="1"/>
</dbReference>
<dbReference type="Proteomes" id="UP000238261">
    <property type="component" value="Unassembled WGS sequence"/>
</dbReference>
<keyword evidence="4" id="KW-0233">DNA recombination</keyword>
<keyword evidence="2" id="KW-0229">DNA integration</keyword>
<dbReference type="Gene3D" id="1.10.443.10">
    <property type="entry name" value="Intergrase catalytic core"/>
    <property type="match status" value="1"/>
</dbReference>
<feature type="domain" description="Tyr recombinase" evidence="6">
    <location>
        <begin position="99"/>
        <end position="283"/>
    </location>
</feature>
<gene>
    <name evidence="7" type="ORF">XhyaCFBP1156_04050</name>
</gene>
<dbReference type="InterPro" id="IPR010998">
    <property type="entry name" value="Integrase_recombinase_N"/>
</dbReference>
<evidence type="ECO:0000259" key="6">
    <source>
        <dbReference type="PROSITE" id="PS51898"/>
    </source>
</evidence>
<evidence type="ECO:0000256" key="4">
    <source>
        <dbReference type="ARBA" id="ARBA00023172"/>
    </source>
</evidence>
<dbReference type="PANTHER" id="PTHR30629:SF2">
    <property type="entry name" value="PROPHAGE INTEGRASE INTS-RELATED"/>
    <property type="match status" value="1"/>
</dbReference>
<dbReference type="Pfam" id="PF22022">
    <property type="entry name" value="Phage_int_M"/>
    <property type="match status" value="1"/>
</dbReference>
<dbReference type="CDD" id="cd00801">
    <property type="entry name" value="INT_P4_C"/>
    <property type="match status" value="1"/>
</dbReference>
<keyword evidence="3" id="KW-0238">DNA-binding</keyword>
<dbReference type="PANTHER" id="PTHR30629">
    <property type="entry name" value="PROPHAGE INTEGRASE"/>
    <property type="match status" value="1"/>
</dbReference>
<name>A0A2S7F1Y4_9XANT</name>
<reference evidence="8" key="1">
    <citation type="submission" date="2016-08" db="EMBL/GenBank/DDBJ databases">
        <authorList>
            <person name="Merda D."/>
            <person name="Briand M."/>
            <person name="Taghouti G."/>
            <person name="Carrere S."/>
            <person name="Gouzy J."/>
            <person name="Portier P."/>
            <person name="Jacques M.-A."/>
            <person name="Fischer-Le Saux M."/>
        </authorList>
    </citation>
    <scope>NUCLEOTIDE SEQUENCE [LARGE SCALE GENOMIC DNA]</scope>
    <source>
        <strain evidence="8">CFBP1156</strain>
    </source>
</reference>
<feature type="compositionally biased region" description="Basic and acidic residues" evidence="5">
    <location>
        <begin position="1"/>
        <end position="21"/>
    </location>
</feature>
<feature type="region of interest" description="Disordered" evidence="5">
    <location>
        <begin position="1"/>
        <end position="22"/>
    </location>
</feature>
<dbReference type="InterPro" id="IPR011010">
    <property type="entry name" value="DNA_brk_join_enz"/>
</dbReference>
<evidence type="ECO:0000256" key="3">
    <source>
        <dbReference type="ARBA" id="ARBA00023125"/>
    </source>
</evidence>
<evidence type="ECO:0000256" key="5">
    <source>
        <dbReference type="SAM" id="MobiDB-lite"/>
    </source>
</evidence>
<evidence type="ECO:0000313" key="7">
    <source>
        <dbReference type="EMBL" id="PPU99439.1"/>
    </source>
</evidence>
<dbReference type="GO" id="GO:0006310">
    <property type="term" value="P:DNA recombination"/>
    <property type="evidence" value="ECO:0007669"/>
    <property type="project" value="UniProtKB-KW"/>
</dbReference>
<evidence type="ECO:0000313" key="8">
    <source>
        <dbReference type="Proteomes" id="UP000238261"/>
    </source>
</evidence>